<reference evidence="3" key="1">
    <citation type="submission" date="2020-11" db="EMBL/GenBank/DDBJ databases">
        <authorList>
            <consortium name="DOE Joint Genome Institute"/>
            <person name="Ahrendt S."/>
            <person name="Riley R."/>
            <person name="Andreopoulos W."/>
            <person name="LaButti K."/>
            <person name="Pangilinan J."/>
            <person name="Ruiz-duenas F.J."/>
            <person name="Barrasa J.M."/>
            <person name="Sanchez-Garcia M."/>
            <person name="Camarero S."/>
            <person name="Miyauchi S."/>
            <person name="Serrano A."/>
            <person name="Linde D."/>
            <person name="Babiker R."/>
            <person name="Drula E."/>
            <person name="Ayuso-Fernandez I."/>
            <person name="Pacheco R."/>
            <person name="Padilla G."/>
            <person name="Ferreira P."/>
            <person name="Barriuso J."/>
            <person name="Kellner H."/>
            <person name="Castanera R."/>
            <person name="Alfaro M."/>
            <person name="Ramirez L."/>
            <person name="Pisabarro A.G."/>
            <person name="Kuo A."/>
            <person name="Tritt A."/>
            <person name="Lipzen A."/>
            <person name="He G."/>
            <person name="Yan M."/>
            <person name="Ng V."/>
            <person name="Cullen D."/>
            <person name="Martin F."/>
            <person name="Rosso M.-N."/>
            <person name="Henrissat B."/>
            <person name="Hibbett D."/>
            <person name="Martinez A.T."/>
            <person name="Grigoriev I.V."/>
        </authorList>
    </citation>
    <scope>NUCLEOTIDE SEQUENCE</scope>
    <source>
        <strain evidence="3">AH 44721</strain>
    </source>
</reference>
<dbReference type="Gene3D" id="2.60.34.10">
    <property type="entry name" value="Substrate Binding Domain Of DNAk, Chain A, domain 1"/>
    <property type="match status" value="1"/>
</dbReference>
<dbReference type="EMBL" id="JADNYJ010000007">
    <property type="protein sequence ID" value="KAF8910009.1"/>
    <property type="molecule type" value="Genomic_DNA"/>
</dbReference>
<name>A0A9P5TSR5_GYMJU</name>
<keyword evidence="2" id="KW-0067">ATP-binding</keyword>
<protein>
    <submittedName>
        <fullName evidence="3">Uncharacterized protein</fullName>
    </submittedName>
</protein>
<organism evidence="3 4">
    <name type="scientific">Gymnopilus junonius</name>
    <name type="common">Spectacular rustgill mushroom</name>
    <name type="synonym">Gymnopilus spectabilis subsp. junonius</name>
    <dbReference type="NCBI Taxonomy" id="109634"/>
    <lineage>
        <taxon>Eukaryota</taxon>
        <taxon>Fungi</taxon>
        <taxon>Dikarya</taxon>
        <taxon>Basidiomycota</taxon>
        <taxon>Agaricomycotina</taxon>
        <taxon>Agaricomycetes</taxon>
        <taxon>Agaricomycetidae</taxon>
        <taxon>Agaricales</taxon>
        <taxon>Agaricineae</taxon>
        <taxon>Hymenogastraceae</taxon>
        <taxon>Gymnopilus</taxon>
    </lineage>
</organism>
<dbReference type="Pfam" id="PF00012">
    <property type="entry name" value="HSP70"/>
    <property type="match status" value="1"/>
</dbReference>
<keyword evidence="4" id="KW-1185">Reference proteome</keyword>
<evidence type="ECO:0000256" key="2">
    <source>
        <dbReference type="ARBA" id="ARBA00022840"/>
    </source>
</evidence>
<evidence type="ECO:0000313" key="4">
    <source>
        <dbReference type="Proteomes" id="UP000724874"/>
    </source>
</evidence>
<dbReference type="Proteomes" id="UP000724874">
    <property type="component" value="Unassembled WGS sequence"/>
</dbReference>
<dbReference type="InterPro" id="IPR029047">
    <property type="entry name" value="HSP70_peptide-bd_sf"/>
</dbReference>
<dbReference type="SUPFAM" id="SSF100920">
    <property type="entry name" value="Heat shock protein 70kD (HSP70), peptide-binding domain"/>
    <property type="match status" value="1"/>
</dbReference>
<feature type="non-terminal residue" evidence="3">
    <location>
        <position position="1"/>
    </location>
</feature>
<comment type="caution">
    <text evidence="3">The sequence shown here is derived from an EMBL/GenBank/DDBJ whole genome shotgun (WGS) entry which is preliminary data.</text>
</comment>
<proteinExistence type="predicted"/>
<keyword evidence="1" id="KW-0547">Nucleotide-binding</keyword>
<dbReference type="GO" id="GO:0140662">
    <property type="term" value="F:ATP-dependent protein folding chaperone"/>
    <property type="evidence" value="ECO:0007669"/>
    <property type="project" value="InterPro"/>
</dbReference>
<gene>
    <name evidence="3" type="ORF">CPB84DRAFT_1764360</name>
</gene>
<evidence type="ECO:0000256" key="1">
    <source>
        <dbReference type="ARBA" id="ARBA00022741"/>
    </source>
</evidence>
<dbReference type="OrthoDB" id="2923695at2759"/>
<dbReference type="InterPro" id="IPR013126">
    <property type="entry name" value="Hsp_70_fam"/>
</dbReference>
<evidence type="ECO:0000313" key="3">
    <source>
        <dbReference type="EMBL" id="KAF8910009.1"/>
    </source>
</evidence>
<accession>A0A9P5TSR5</accession>
<dbReference type="AlphaFoldDB" id="A0A9P5TSR5"/>
<sequence length="140" mass="15086">PISVVLADGTAATIIYRSALLPAGRNVTFTTVEDNQTSVVAEIVLGNHTARPEDKYVFAEIILDGLRPRPKGETIITVSVSLSEGWGNSIEVFEGTEKTKETRKTLVQIPDPYQSPSYRAAEPFSCNPANEIALGKLPAS</sequence>
<dbReference type="GO" id="GO:0005524">
    <property type="term" value="F:ATP binding"/>
    <property type="evidence" value="ECO:0007669"/>
    <property type="project" value="UniProtKB-KW"/>
</dbReference>